<evidence type="ECO:0000256" key="3">
    <source>
        <dbReference type="ARBA" id="ARBA00022801"/>
    </source>
</evidence>
<dbReference type="Gene3D" id="3.90.79.10">
    <property type="entry name" value="Nucleoside Triphosphate Pyrophosphohydrolase"/>
    <property type="match status" value="1"/>
</dbReference>
<dbReference type="AlphaFoldDB" id="A0A1G2BVP1"/>
<protein>
    <recommendedName>
        <fullName evidence="4">Nudix hydrolase domain-containing protein</fullName>
    </recommendedName>
</protein>
<evidence type="ECO:0000313" key="6">
    <source>
        <dbReference type="Proteomes" id="UP000178109"/>
    </source>
</evidence>
<evidence type="ECO:0000256" key="1">
    <source>
        <dbReference type="ARBA" id="ARBA00022676"/>
    </source>
</evidence>
<dbReference type="Pfam" id="PF00293">
    <property type="entry name" value="NUDIX"/>
    <property type="match status" value="1"/>
</dbReference>
<organism evidence="5 6">
    <name type="scientific">Candidatus Komeilibacteria bacterium RIFCSPLOWO2_02_FULL_48_11</name>
    <dbReference type="NCBI Taxonomy" id="1798553"/>
    <lineage>
        <taxon>Bacteria</taxon>
        <taxon>Candidatus Komeiliibacteriota</taxon>
    </lineage>
</organism>
<dbReference type="PANTHER" id="PTHR34136">
    <property type="match status" value="1"/>
</dbReference>
<feature type="domain" description="Nudix hydrolase" evidence="4">
    <location>
        <begin position="254"/>
        <end position="424"/>
    </location>
</feature>
<dbReference type="GO" id="GO:0016758">
    <property type="term" value="F:hexosyltransferase activity"/>
    <property type="evidence" value="ECO:0007669"/>
    <property type="project" value="TreeGrafter"/>
</dbReference>
<gene>
    <name evidence="5" type="ORF">A3H70_01880</name>
</gene>
<keyword evidence="3" id="KW-0378">Hydrolase</keyword>
<dbReference type="PROSITE" id="PS51462">
    <property type="entry name" value="NUDIX"/>
    <property type="match status" value="1"/>
</dbReference>
<dbReference type="InterPro" id="IPR020084">
    <property type="entry name" value="NUDIX_hydrolase_CS"/>
</dbReference>
<dbReference type="CDD" id="cd06533">
    <property type="entry name" value="Glyco_transf_WecG_TagA"/>
    <property type="match status" value="1"/>
</dbReference>
<dbReference type="SUPFAM" id="SSF55811">
    <property type="entry name" value="Nudix"/>
    <property type="match status" value="1"/>
</dbReference>
<dbReference type="InterPro" id="IPR000086">
    <property type="entry name" value="NUDIX_hydrolase_dom"/>
</dbReference>
<name>A0A1G2BVP1_9BACT</name>
<dbReference type="Proteomes" id="UP000178109">
    <property type="component" value="Unassembled WGS sequence"/>
</dbReference>
<dbReference type="GO" id="GO:0016787">
    <property type="term" value="F:hydrolase activity"/>
    <property type="evidence" value="ECO:0007669"/>
    <property type="project" value="UniProtKB-KW"/>
</dbReference>
<accession>A0A1G2BVP1</accession>
<evidence type="ECO:0000259" key="4">
    <source>
        <dbReference type="PROSITE" id="PS51462"/>
    </source>
</evidence>
<dbReference type="PANTHER" id="PTHR34136:SF1">
    <property type="entry name" value="UDP-N-ACETYL-D-MANNOSAMINURONIC ACID TRANSFERASE"/>
    <property type="match status" value="1"/>
</dbReference>
<dbReference type="STRING" id="1798553.A3H70_01880"/>
<evidence type="ECO:0000256" key="2">
    <source>
        <dbReference type="ARBA" id="ARBA00022679"/>
    </source>
</evidence>
<comment type="caution">
    <text evidence="5">The sequence shown here is derived from an EMBL/GenBank/DDBJ whole genome shotgun (WGS) entry which is preliminary data.</text>
</comment>
<dbReference type="Pfam" id="PF03808">
    <property type="entry name" value="Glyco_tran_WecG"/>
    <property type="match status" value="1"/>
</dbReference>
<dbReference type="InterPro" id="IPR015797">
    <property type="entry name" value="NUDIX_hydrolase-like_dom_sf"/>
</dbReference>
<sequence length="440" mass="50176">MKKVMILGVEVSDISQAQAIKKVQEFLNDSKQHYIVTPNPEIVLAASKSAKLRSVFDKADLSLPDGFGLKIAARILGQKLHHRVAGADFMLQIAALGAQERQSVFLLGGQAGVAKKAALKLQKMHPSLKIAGAESGGKVIKENNAWATSDRELIKKINQSQARILFVAFGCPKQEKWLFHNLAKLDSVKLAMTVGGSLDFLAHTARRAPAIMRQIGLEWLWRLIQNPRRIRRIWNATIGFIWKILMARLRIAFIYRPNVVGFITRHPERSEAESRDLVDKQWDPSTPRPGRVGRDDAVEVLLVQRANEKYEHWQLPQGGVDQGESEVEAVLREMGEEIGASQLKILGRHPQKYSYDWSRWHQRRGSYRGQRQTIFYLRFDQSRDSIKIDEHEIRAYEWTLIDKVITKVHPLRRTMIGMAVNYWKTVIGKQKSVQKSENGK</sequence>
<keyword evidence="1" id="KW-0328">Glycosyltransferase</keyword>
<dbReference type="PROSITE" id="PS00893">
    <property type="entry name" value="NUDIX_BOX"/>
    <property type="match status" value="1"/>
</dbReference>
<proteinExistence type="predicted"/>
<dbReference type="EMBL" id="MHKO01000005">
    <property type="protein sequence ID" value="OGY93111.1"/>
    <property type="molecule type" value="Genomic_DNA"/>
</dbReference>
<dbReference type="InterPro" id="IPR004629">
    <property type="entry name" value="WecG_TagA_CpsF"/>
</dbReference>
<keyword evidence="2" id="KW-0808">Transferase</keyword>
<reference evidence="5 6" key="1">
    <citation type="journal article" date="2016" name="Nat. Commun.">
        <title>Thousands of microbial genomes shed light on interconnected biogeochemical processes in an aquifer system.</title>
        <authorList>
            <person name="Anantharaman K."/>
            <person name="Brown C.T."/>
            <person name="Hug L.A."/>
            <person name="Sharon I."/>
            <person name="Castelle C.J."/>
            <person name="Probst A.J."/>
            <person name="Thomas B.C."/>
            <person name="Singh A."/>
            <person name="Wilkins M.J."/>
            <person name="Karaoz U."/>
            <person name="Brodie E.L."/>
            <person name="Williams K.H."/>
            <person name="Hubbard S.S."/>
            <person name="Banfield J.F."/>
        </authorList>
    </citation>
    <scope>NUCLEOTIDE SEQUENCE [LARGE SCALE GENOMIC DNA]</scope>
</reference>
<dbReference type="NCBIfam" id="TIGR00696">
    <property type="entry name" value="wecG_tagA_cpsF"/>
    <property type="match status" value="1"/>
</dbReference>
<evidence type="ECO:0000313" key="5">
    <source>
        <dbReference type="EMBL" id="OGY93111.1"/>
    </source>
</evidence>